<gene>
    <name evidence="1" type="ORF">NC653_039319</name>
</gene>
<keyword evidence="2" id="KW-1185">Reference proteome</keyword>
<dbReference type="Proteomes" id="UP001164929">
    <property type="component" value="Chromosome 18"/>
</dbReference>
<protein>
    <submittedName>
        <fullName evidence="1">Uncharacterized protein</fullName>
    </submittedName>
</protein>
<accession>A0AAD6LBQ3</accession>
<reference evidence="1 2" key="1">
    <citation type="journal article" date="2023" name="Mol. Ecol. Resour.">
        <title>Chromosome-level genome assembly of a triploid poplar Populus alba 'Berolinensis'.</title>
        <authorList>
            <person name="Chen S."/>
            <person name="Yu Y."/>
            <person name="Wang X."/>
            <person name="Wang S."/>
            <person name="Zhang T."/>
            <person name="Zhou Y."/>
            <person name="He R."/>
            <person name="Meng N."/>
            <person name="Wang Y."/>
            <person name="Liu W."/>
            <person name="Liu Z."/>
            <person name="Liu J."/>
            <person name="Guo Q."/>
            <person name="Huang H."/>
            <person name="Sederoff R.R."/>
            <person name="Wang G."/>
            <person name="Qu G."/>
            <person name="Chen S."/>
        </authorList>
    </citation>
    <scope>NUCLEOTIDE SEQUENCE [LARGE SCALE GENOMIC DNA]</scope>
    <source>
        <strain evidence="1">SC-2020</strain>
    </source>
</reference>
<dbReference type="EMBL" id="JAQIZT010000018">
    <property type="protein sequence ID" value="KAJ6957344.1"/>
    <property type="molecule type" value="Genomic_DNA"/>
</dbReference>
<proteinExistence type="predicted"/>
<dbReference type="AlphaFoldDB" id="A0AAD6LBQ3"/>
<sequence length="99" mass="10814">MDSLKEITSGASHFQENLENRVPILPALAERMSLIITNSSGALLDVRVQLNSSIKKLHNKASNKLMYGHGSGTDESEKQTKVASTHGGRLLLKANEWSI</sequence>
<name>A0AAD6LBQ3_9ROSI</name>
<organism evidence="1 2">
    <name type="scientific">Populus alba x Populus x berolinensis</name>
    <dbReference type="NCBI Taxonomy" id="444605"/>
    <lineage>
        <taxon>Eukaryota</taxon>
        <taxon>Viridiplantae</taxon>
        <taxon>Streptophyta</taxon>
        <taxon>Embryophyta</taxon>
        <taxon>Tracheophyta</taxon>
        <taxon>Spermatophyta</taxon>
        <taxon>Magnoliopsida</taxon>
        <taxon>eudicotyledons</taxon>
        <taxon>Gunneridae</taxon>
        <taxon>Pentapetalae</taxon>
        <taxon>rosids</taxon>
        <taxon>fabids</taxon>
        <taxon>Malpighiales</taxon>
        <taxon>Salicaceae</taxon>
        <taxon>Saliceae</taxon>
        <taxon>Populus</taxon>
    </lineage>
</organism>
<evidence type="ECO:0000313" key="1">
    <source>
        <dbReference type="EMBL" id="KAJ6957344.1"/>
    </source>
</evidence>
<evidence type="ECO:0000313" key="2">
    <source>
        <dbReference type="Proteomes" id="UP001164929"/>
    </source>
</evidence>
<comment type="caution">
    <text evidence="1">The sequence shown here is derived from an EMBL/GenBank/DDBJ whole genome shotgun (WGS) entry which is preliminary data.</text>
</comment>